<protein>
    <submittedName>
        <fullName evidence="2">Uncharacterized protein</fullName>
    </submittedName>
</protein>
<dbReference type="AlphaFoldDB" id="A0A0C9USG5"/>
<evidence type="ECO:0000313" key="3">
    <source>
        <dbReference type="Proteomes" id="UP000054279"/>
    </source>
</evidence>
<sequence>MPAIPPPPPRLCTPVFRIGSTLTPPTACNDEGRGQQLTKQRSGIRGKKGRYRYYWC</sequence>
<name>A0A0C9USG5_SPHS4</name>
<evidence type="ECO:0000313" key="2">
    <source>
        <dbReference type="EMBL" id="KIJ45788.1"/>
    </source>
</evidence>
<keyword evidence="3" id="KW-1185">Reference proteome</keyword>
<accession>A0A0C9USG5</accession>
<feature type="region of interest" description="Disordered" evidence="1">
    <location>
        <begin position="23"/>
        <end position="43"/>
    </location>
</feature>
<proteinExistence type="predicted"/>
<organism evidence="2 3">
    <name type="scientific">Sphaerobolus stellatus (strain SS14)</name>
    <dbReference type="NCBI Taxonomy" id="990650"/>
    <lineage>
        <taxon>Eukaryota</taxon>
        <taxon>Fungi</taxon>
        <taxon>Dikarya</taxon>
        <taxon>Basidiomycota</taxon>
        <taxon>Agaricomycotina</taxon>
        <taxon>Agaricomycetes</taxon>
        <taxon>Phallomycetidae</taxon>
        <taxon>Geastrales</taxon>
        <taxon>Sphaerobolaceae</taxon>
        <taxon>Sphaerobolus</taxon>
    </lineage>
</organism>
<gene>
    <name evidence="2" type="ORF">M422DRAFT_29504</name>
</gene>
<evidence type="ECO:0000256" key="1">
    <source>
        <dbReference type="SAM" id="MobiDB-lite"/>
    </source>
</evidence>
<dbReference type="HOGENOM" id="CLU_3015710_0_0_1"/>
<reference evidence="2 3" key="1">
    <citation type="submission" date="2014-06" db="EMBL/GenBank/DDBJ databases">
        <title>Evolutionary Origins and Diversification of the Mycorrhizal Mutualists.</title>
        <authorList>
            <consortium name="DOE Joint Genome Institute"/>
            <consortium name="Mycorrhizal Genomics Consortium"/>
            <person name="Kohler A."/>
            <person name="Kuo A."/>
            <person name="Nagy L.G."/>
            <person name="Floudas D."/>
            <person name="Copeland A."/>
            <person name="Barry K.W."/>
            <person name="Cichocki N."/>
            <person name="Veneault-Fourrey C."/>
            <person name="LaButti K."/>
            <person name="Lindquist E.A."/>
            <person name="Lipzen A."/>
            <person name="Lundell T."/>
            <person name="Morin E."/>
            <person name="Murat C."/>
            <person name="Riley R."/>
            <person name="Ohm R."/>
            <person name="Sun H."/>
            <person name="Tunlid A."/>
            <person name="Henrissat B."/>
            <person name="Grigoriev I.V."/>
            <person name="Hibbett D.S."/>
            <person name="Martin F."/>
        </authorList>
    </citation>
    <scope>NUCLEOTIDE SEQUENCE [LARGE SCALE GENOMIC DNA]</scope>
    <source>
        <strain evidence="2 3">SS14</strain>
    </source>
</reference>
<dbReference type="Proteomes" id="UP000054279">
    <property type="component" value="Unassembled WGS sequence"/>
</dbReference>
<dbReference type="EMBL" id="KN837110">
    <property type="protein sequence ID" value="KIJ45788.1"/>
    <property type="molecule type" value="Genomic_DNA"/>
</dbReference>